<sequence length="512" mass="55618">MVITIVGGGATSLAFLYNYIAAVPAERRPETTIYLVEKRGVFGPGAAYAPDVASNILNTKTGFITPFHDRPGDFLDWLRENGQQWRRHFPAFDADPDSYAPRPLFGMYLQARMAWVVKQALATNIRIIQVDAEVIDVAAVGNGYIARTNCSLTLHSDHVFLCCGTLPARQAPFAGEAGRILPNPYPVAELPHKIPLDAKVGIVGARLSCIDAVIGLVEGGHRGPIVIHSRSGYFPCVRGTQGRIVPEYLRQDRIEALVRAKGKLRLGDIVGLVRQEIARAGGGDLPPDLVRAPAPPLDLAAYLEREIELARGPRPWQAVLYSTNAIIDQLWAALKESEKALFLSEYFSTFMSYRVSIPIENAAKILGYLKSGQLRFQAGDFSIEADADGKPLVQPRGDRQQAALGYDYLINATGSPRTARQLDSTLLANLLQRGTAVAHPLGGIAVDPRSYEVIGVGGRKGRLHALGELTTGTFFFTSALDINARHARSCATVFAQAAFDTADVAQPRRLQG</sequence>
<reference evidence="5" key="2">
    <citation type="journal article" date="2019" name="Int. J. Syst. Evol. Microbiol.">
        <title>The Global Catalogue of Microorganisms (GCM) 10K type strain sequencing project: providing services to taxonomists for standard genome sequencing and annotation.</title>
        <authorList>
            <consortium name="The Broad Institute Genomics Platform"/>
            <consortium name="The Broad Institute Genome Sequencing Center for Infectious Disease"/>
            <person name="Wu L."/>
            <person name="Ma J."/>
        </authorList>
    </citation>
    <scope>NUCLEOTIDE SEQUENCE [LARGE SCALE GENOMIC DNA]</scope>
    <source>
        <strain evidence="5">CGMCC 1.15931</strain>
    </source>
</reference>
<evidence type="ECO:0000259" key="1">
    <source>
        <dbReference type="Pfam" id="PF13454"/>
    </source>
</evidence>
<dbReference type="EMBL" id="WNKZ01000009">
    <property type="protein sequence ID" value="MTV52178.1"/>
    <property type="molecule type" value="Genomic_DNA"/>
</dbReference>
<evidence type="ECO:0000313" key="5">
    <source>
        <dbReference type="Proteomes" id="UP000622638"/>
    </source>
</evidence>
<comment type="caution">
    <text evidence="3">The sequence shown here is derived from an EMBL/GenBank/DDBJ whole genome shotgun (WGS) entry which is preliminary data.</text>
</comment>
<gene>
    <name evidence="2" type="ORF">GCM10011572_15270</name>
    <name evidence="3" type="ORF">GM672_05450</name>
</gene>
<evidence type="ECO:0000313" key="3">
    <source>
        <dbReference type="EMBL" id="MTV52178.1"/>
    </source>
</evidence>
<dbReference type="InterPro" id="IPR036188">
    <property type="entry name" value="FAD/NAD-bd_sf"/>
</dbReference>
<dbReference type="PANTHER" id="PTHR40254">
    <property type="entry name" value="BLR0577 PROTEIN"/>
    <property type="match status" value="1"/>
</dbReference>
<protein>
    <submittedName>
        <fullName evidence="2">Pyridine nucleotide-disulfide oxidoreductase</fullName>
    </submittedName>
</protein>
<evidence type="ECO:0000313" key="4">
    <source>
        <dbReference type="Proteomes" id="UP000430634"/>
    </source>
</evidence>
<dbReference type="Gene3D" id="3.50.50.60">
    <property type="entry name" value="FAD/NAD(P)-binding domain"/>
    <property type="match status" value="1"/>
</dbReference>
<name>A0A6I3SSQ7_9BURK</name>
<reference evidence="2" key="4">
    <citation type="submission" date="2024-05" db="EMBL/GenBank/DDBJ databases">
        <authorList>
            <person name="Sun Q."/>
            <person name="Zhou Y."/>
        </authorList>
    </citation>
    <scope>NUCLEOTIDE SEQUENCE</scope>
    <source>
        <strain evidence="2">CGMCC 1.15931</strain>
    </source>
</reference>
<dbReference type="SUPFAM" id="SSF51905">
    <property type="entry name" value="FAD/NAD(P)-binding domain"/>
    <property type="match status" value="1"/>
</dbReference>
<dbReference type="Proteomes" id="UP000622638">
    <property type="component" value="Unassembled WGS sequence"/>
</dbReference>
<dbReference type="InterPro" id="IPR038732">
    <property type="entry name" value="HpyO/CreE_NAD-binding"/>
</dbReference>
<organism evidence="3 4">
    <name type="scientific">Pseudoduganella buxea</name>
    <dbReference type="NCBI Taxonomy" id="1949069"/>
    <lineage>
        <taxon>Bacteria</taxon>
        <taxon>Pseudomonadati</taxon>
        <taxon>Pseudomonadota</taxon>
        <taxon>Betaproteobacteria</taxon>
        <taxon>Burkholderiales</taxon>
        <taxon>Oxalobacteraceae</taxon>
        <taxon>Telluria group</taxon>
        <taxon>Pseudoduganella</taxon>
    </lineage>
</organism>
<evidence type="ECO:0000313" key="2">
    <source>
        <dbReference type="EMBL" id="GGB94247.1"/>
    </source>
</evidence>
<accession>A0A6I3SSQ7</accession>
<dbReference type="PANTHER" id="PTHR40254:SF1">
    <property type="entry name" value="BLR0577 PROTEIN"/>
    <property type="match status" value="1"/>
</dbReference>
<dbReference type="RefSeq" id="WP_155469515.1">
    <property type="nucleotide sequence ID" value="NZ_BMKG01000005.1"/>
</dbReference>
<keyword evidence="5" id="KW-1185">Reference proteome</keyword>
<dbReference type="OrthoDB" id="101972at2"/>
<dbReference type="Proteomes" id="UP000430634">
    <property type="component" value="Unassembled WGS sequence"/>
</dbReference>
<dbReference type="EMBL" id="BMKG01000005">
    <property type="protein sequence ID" value="GGB94247.1"/>
    <property type="molecule type" value="Genomic_DNA"/>
</dbReference>
<dbReference type="InterPro" id="IPR052189">
    <property type="entry name" value="L-asp_N-monooxygenase_NS-form"/>
</dbReference>
<reference evidence="2" key="1">
    <citation type="journal article" date="2014" name="Int. J. Syst. Evol. Microbiol.">
        <title>Complete genome of a new Firmicutes species belonging to the dominant human colonic microbiota ('Ruminococcus bicirculans') reveals two chromosomes and a selective capacity to utilize plant glucans.</title>
        <authorList>
            <consortium name="NISC Comparative Sequencing Program"/>
            <person name="Wegmann U."/>
            <person name="Louis P."/>
            <person name="Goesmann A."/>
            <person name="Henrissat B."/>
            <person name="Duncan S.H."/>
            <person name="Flint H.J."/>
        </authorList>
    </citation>
    <scope>NUCLEOTIDE SEQUENCE</scope>
    <source>
        <strain evidence="2">CGMCC 1.15931</strain>
    </source>
</reference>
<feature type="domain" description="FAD-dependent urate hydroxylase HpyO/Asp monooxygenase CreE-like FAD/NAD(P)-binding" evidence="1">
    <location>
        <begin position="5"/>
        <end position="165"/>
    </location>
</feature>
<reference evidence="3 4" key="3">
    <citation type="submission" date="2019-11" db="EMBL/GenBank/DDBJ databases">
        <title>Type strains purchased from KCTC, JCM and DSMZ.</title>
        <authorList>
            <person name="Lu H."/>
        </authorList>
    </citation>
    <scope>NUCLEOTIDE SEQUENCE [LARGE SCALE GENOMIC DNA]</scope>
    <source>
        <strain evidence="3 4">KCTC 52429</strain>
    </source>
</reference>
<dbReference type="Pfam" id="PF13454">
    <property type="entry name" value="NAD_binding_9"/>
    <property type="match status" value="1"/>
</dbReference>
<dbReference type="AlphaFoldDB" id="A0A6I3SSQ7"/>
<proteinExistence type="predicted"/>